<keyword evidence="4" id="KW-1185">Reference proteome</keyword>
<keyword evidence="1" id="KW-0812">Transmembrane</keyword>
<keyword evidence="1" id="KW-1133">Transmembrane helix</keyword>
<dbReference type="InParanoid" id="A0A2K1JWA3"/>
<reference evidence="3" key="3">
    <citation type="submission" date="2020-12" db="UniProtKB">
        <authorList>
            <consortium name="EnsemblPlants"/>
        </authorList>
    </citation>
    <scope>IDENTIFICATION</scope>
</reference>
<dbReference type="EMBL" id="ABEU02000011">
    <property type="protein sequence ID" value="PNR45808.1"/>
    <property type="molecule type" value="Genomic_DNA"/>
</dbReference>
<evidence type="ECO:0000313" key="2">
    <source>
        <dbReference type="EMBL" id="PNR45808.1"/>
    </source>
</evidence>
<evidence type="ECO:0000313" key="3">
    <source>
        <dbReference type="EnsemblPlants" id="Pp3c11_25690V3.1"/>
    </source>
</evidence>
<dbReference type="Gramene" id="Pp3c11_25690V3.1">
    <property type="protein sequence ID" value="Pp3c11_25690V3.1"/>
    <property type="gene ID" value="Pp3c11_25690"/>
</dbReference>
<reference evidence="2 4" key="1">
    <citation type="journal article" date="2008" name="Science">
        <title>The Physcomitrella genome reveals evolutionary insights into the conquest of land by plants.</title>
        <authorList>
            <person name="Rensing S."/>
            <person name="Lang D."/>
            <person name="Zimmer A."/>
            <person name="Terry A."/>
            <person name="Salamov A."/>
            <person name="Shapiro H."/>
            <person name="Nishiyama T."/>
            <person name="Perroud P.-F."/>
            <person name="Lindquist E."/>
            <person name="Kamisugi Y."/>
            <person name="Tanahashi T."/>
            <person name="Sakakibara K."/>
            <person name="Fujita T."/>
            <person name="Oishi K."/>
            <person name="Shin-I T."/>
            <person name="Kuroki Y."/>
            <person name="Toyoda A."/>
            <person name="Suzuki Y."/>
            <person name="Hashimoto A."/>
            <person name="Yamaguchi K."/>
            <person name="Sugano A."/>
            <person name="Kohara Y."/>
            <person name="Fujiyama A."/>
            <person name="Anterola A."/>
            <person name="Aoki S."/>
            <person name="Ashton N."/>
            <person name="Barbazuk W.B."/>
            <person name="Barker E."/>
            <person name="Bennetzen J."/>
            <person name="Bezanilla M."/>
            <person name="Blankenship R."/>
            <person name="Cho S.H."/>
            <person name="Dutcher S."/>
            <person name="Estelle M."/>
            <person name="Fawcett J.A."/>
            <person name="Gundlach H."/>
            <person name="Hanada K."/>
            <person name="Heyl A."/>
            <person name="Hicks K.A."/>
            <person name="Hugh J."/>
            <person name="Lohr M."/>
            <person name="Mayer K."/>
            <person name="Melkozernov A."/>
            <person name="Murata T."/>
            <person name="Nelson D."/>
            <person name="Pils B."/>
            <person name="Prigge M."/>
            <person name="Reiss B."/>
            <person name="Renner T."/>
            <person name="Rombauts S."/>
            <person name="Rushton P."/>
            <person name="Sanderfoot A."/>
            <person name="Schween G."/>
            <person name="Shiu S.-H."/>
            <person name="Stueber K."/>
            <person name="Theodoulou F.L."/>
            <person name="Tu H."/>
            <person name="Van de Peer Y."/>
            <person name="Verrier P.J."/>
            <person name="Waters E."/>
            <person name="Wood A."/>
            <person name="Yang L."/>
            <person name="Cove D."/>
            <person name="Cuming A."/>
            <person name="Hasebe M."/>
            <person name="Lucas S."/>
            <person name="Mishler D.B."/>
            <person name="Reski R."/>
            <person name="Grigoriev I."/>
            <person name="Quatrano R.S."/>
            <person name="Boore J.L."/>
        </authorList>
    </citation>
    <scope>NUCLEOTIDE SEQUENCE [LARGE SCALE GENOMIC DNA]</scope>
    <source>
        <strain evidence="3 4">cv. Gransden 2004</strain>
    </source>
</reference>
<dbReference type="AlphaFoldDB" id="A0A2K1JWA3"/>
<evidence type="ECO:0000256" key="1">
    <source>
        <dbReference type="SAM" id="Phobius"/>
    </source>
</evidence>
<evidence type="ECO:0000313" key="4">
    <source>
        <dbReference type="Proteomes" id="UP000006727"/>
    </source>
</evidence>
<reference evidence="2 4" key="2">
    <citation type="journal article" date="2018" name="Plant J.">
        <title>The Physcomitrella patens chromosome-scale assembly reveals moss genome structure and evolution.</title>
        <authorList>
            <person name="Lang D."/>
            <person name="Ullrich K.K."/>
            <person name="Murat F."/>
            <person name="Fuchs J."/>
            <person name="Jenkins J."/>
            <person name="Haas F.B."/>
            <person name="Piednoel M."/>
            <person name="Gundlach H."/>
            <person name="Van Bel M."/>
            <person name="Meyberg R."/>
            <person name="Vives C."/>
            <person name="Morata J."/>
            <person name="Symeonidi A."/>
            <person name="Hiss M."/>
            <person name="Muchero W."/>
            <person name="Kamisugi Y."/>
            <person name="Saleh O."/>
            <person name="Blanc G."/>
            <person name="Decker E.L."/>
            <person name="van Gessel N."/>
            <person name="Grimwood J."/>
            <person name="Hayes R.D."/>
            <person name="Graham S.W."/>
            <person name="Gunter L.E."/>
            <person name="McDaniel S.F."/>
            <person name="Hoernstein S.N.W."/>
            <person name="Larsson A."/>
            <person name="Li F.W."/>
            <person name="Perroud P.F."/>
            <person name="Phillips J."/>
            <person name="Ranjan P."/>
            <person name="Rokshar D.S."/>
            <person name="Rothfels C.J."/>
            <person name="Schneider L."/>
            <person name="Shu S."/>
            <person name="Stevenson D.W."/>
            <person name="Thummler F."/>
            <person name="Tillich M."/>
            <person name="Villarreal Aguilar J.C."/>
            <person name="Widiez T."/>
            <person name="Wong G.K."/>
            <person name="Wymore A."/>
            <person name="Zhang Y."/>
            <person name="Zimmer A.D."/>
            <person name="Quatrano R.S."/>
            <person name="Mayer K.F.X."/>
            <person name="Goodstein D."/>
            <person name="Casacuberta J.M."/>
            <person name="Vandepoele K."/>
            <person name="Reski R."/>
            <person name="Cuming A.C."/>
            <person name="Tuskan G.A."/>
            <person name="Maumus F."/>
            <person name="Salse J."/>
            <person name="Schmutz J."/>
            <person name="Rensing S.A."/>
        </authorList>
    </citation>
    <scope>NUCLEOTIDE SEQUENCE [LARGE SCALE GENOMIC DNA]</scope>
    <source>
        <strain evidence="3 4">cv. Gransden 2004</strain>
    </source>
</reference>
<gene>
    <name evidence="2" type="ORF">PHYPA_015579</name>
</gene>
<name>A0A2K1JWA3_PHYPA</name>
<organism evidence="2">
    <name type="scientific">Physcomitrium patens</name>
    <name type="common">Spreading-leaved earth moss</name>
    <name type="synonym">Physcomitrella patens</name>
    <dbReference type="NCBI Taxonomy" id="3218"/>
    <lineage>
        <taxon>Eukaryota</taxon>
        <taxon>Viridiplantae</taxon>
        <taxon>Streptophyta</taxon>
        <taxon>Embryophyta</taxon>
        <taxon>Bryophyta</taxon>
        <taxon>Bryophytina</taxon>
        <taxon>Bryopsida</taxon>
        <taxon>Funariidae</taxon>
        <taxon>Funariales</taxon>
        <taxon>Funariaceae</taxon>
        <taxon>Physcomitrium</taxon>
    </lineage>
</organism>
<accession>A0A2K1JWA3</accession>
<dbReference type="EnsemblPlants" id="Pp3c11_25690V3.1">
    <property type="protein sequence ID" value="Pp3c11_25690V3.1"/>
    <property type="gene ID" value="Pp3c11_25690"/>
</dbReference>
<keyword evidence="1" id="KW-0472">Membrane</keyword>
<sequence length="101" mass="11528">MAYRPKEDKAPFIQKSPTLDNILPIRDLCGARKHAVACLSLNAMSSGDKVYPATNQFPTLLYEPSFSSVLRVSFFFIIFNRYFFVCWVLSFRLPWIVAGVS</sequence>
<protein>
    <submittedName>
        <fullName evidence="2 3">Uncharacterized protein</fullName>
    </submittedName>
</protein>
<feature type="transmembrane region" description="Helical" evidence="1">
    <location>
        <begin position="74"/>
        <end position="97"/>
    </location>
</feature>
<proteinExistence type="predicted"/>
<dbReference type="Proteomes" id="UP000006727">
    <property type="component" value="Chromosome 11"/>
</dbReference>